<dbReference type="Gene3D" id="2.60.40.10">
    <property type="entry name" value="Immunoglobulins"/>
    <property type="match status" value="1"/>
</dbReference>
<dbReference type="InterPro" id="IPR003305">
    <property type="entry name" value="CenC_carb-bd"/>
</dbReference>
<dbReference type="Pfam" id="PF00041">
    <property type="entry name" value="fn3"/>
    <property type="match status" value="1"/>
</dbReference>
<gene>
    <name evidence="10" type="ORF">B4N89_34480</name>
</gene>
<sequence>MAPPRPPNTAADTSTSRRPRPGPRRWAALLAAAATTAAASLLVLAPSAPAAGTAELVVNGGFETGLSGWTCSGGSGRATTTPVHTGTGALQATPAGGDNARCSQTVAVQPDSDYTQSAWVQGAYVYLGASGTGTTDVSTWTSAATTWQKLTTTFHTGARTTSVTIHLNGWYGQPAYYADDVSLVGPGGSTTIPGVPTGLTVAGTTARSASLSWTAVPGATSYDVFRADTKVATVAGTSAEIPGLTPQTSYTFSVAATNSAGSSARSAPVTATTAPDGPTGQDPTGLPKRVMTGYWHNFVNGSTNLRLRDVPTSYNLVAVAFAEADRTRWGAITFGVDPGLSTALGGYTNADLKADIVAMHARGQKVILSVGGELGAVWVGDNASADMFASTATALLREYGFDGVDIDLENGVSPTYMATALRAIRAQVGTSLIITMAPQTLDMQTTQTAYFQLALSIKDILTIVHMQYYNSGTMFGCDQKLYAQGGVDFLTAQACIQLQGGLRPDQVALGVPATGRAAGSGYVSPGVVNNALDCLESGTGCGGYRPATTWRGIRGAMTWSVNWDATAGYALANTISAHLRTMP</sequence>
<name>A0A1T3NRD3_9ACTN</name>
<dbReference type="InterPro" id="IPR050542">
    <property type="entry name" value="Glycosyl_Hydrlase18_Chitinase"/>
</dbReference>
<keyword evidence="11" id="KW-1185">Reference proteome</keyword>
<organism evidence="10 11">
    <name type="scientific">Embleya scabrispora</name>
    <dbReference type="NCBI Taxonomy" id="159449"/>
    <lineage>
        <taxon>Bacteria</taxon>
        <taxon>Bacillati</taxon>
        <taxon>Actinomycetota</taxon>
        <taxon>Actinomycetes</taxon>
        <taxon>Kitasatosporales</taxon>
        <taxon>Streptomycetaceae</taxon>
        <taxon>Embleya</taxon>
    </lineage>
</organism>
<dbReference type="GO" id="GO:0008061">
    <property type="term" value="F:chitin binding"/>
    <property type="evidence" value="ECO:0007669"/>
    <property type="project" value="InterPro"/>
</dbReference>
<dbReference type="OrthoDB" id="5172397at2"/>
<dbReference type="PROSITE" id="PS51318">
    <property type="entry name" value="TAT"/>
    <property type="match status" value="1"/>
</dbReference>
<dbReference type="PANTHER" id="PTHR45708:SF49">
    <property type="entry name" value="ENDOCHITINASE"/>
    <property type="match status" value="1"/>
</dbReference>
<dbReference type="GO" id="GO:0000272">
    <property type="term" value="P:polysaccharide catabolic process"/>
    <property type="evidence" value="ECO:0007669"/>
    <property type="project" value="UniProtKB-KW"/>
</dbReference>
<feature type="compositionally biased region" description="Polar residues" evidence="7">
    <location>
        <begin position="263"/>
        <end position="273"/>
    </location>
</feature>
<dbReference type="Pfam" id="PF00704">
    <property type="entry name" value="Glyco_hydro_18"/>
    <property type="match status" value="1"/>
</dbReference>
<dbReference type="InterPro" id="IPR011583">
    <property type="entry name" value="Chitinase_II/V-like_cat"/>
</dbReference>
<evidence type="ECO:0000256" key="1">
    <source>
        <dbReference type="ARBA" id="ARBA00009121"/>
    </source>
</evidence>
<dbReference type="PROSITE" id="PS51910">
    <property type="entry name" value="GH18_2"/>
    <property type="match status" value="1"/>
</dbReference>
<evidence type="ECO:0000313" key="10">
    <source>
        <dbReference type="EMBL" id="OPC79181.1"/>
    </source>
</evidence>
<keyword evidence="4 6" id="KW-0326">Glycosidase</keyword>
<dbReference type="CDD" id="cd00063">
    <property type="entry name" value="FN3"/>
    <property type="match status" value="1"/>
</dbReference>
<dbReference type="eggNOG" id="COG3469">
    <property type="taxonomic scope" value="Bacteria"/>
</dbReference>
<dbReference type="GO" id="GO:0008843">
    <property type="term" value="F:endochitinase activity"/>
    <property type="evidence" value="ECO:0007669"/>
    <property type="project" value="UniProtKB-EC"/>
</dbReference>
<dbReference type="PROSITE" id="PS01095">
    <property type="entry name" value="GH18_1"/>
    <property type="match status" value="1"/>
</dbReference>
<dbReference type="RefSeq" id="WP_078980398.1">
    <property type="nucleotide sequence ID" value="NZ_MWQN01000002.1"/>
</dbReference>
<feature type="domain" description="GH18" evidence="9">
    <location>
        <begin position="289"/>
        <end position="582"/>
    </location>
</feature>
<dbReference type="EMBL" id="MWQN01000002">
    <property type="protein sequence ID" value="OPC79181.1"/>
    <property type="molecule type" value="Genomic_DNA"/>
</dbReference>
<comment type="caution">
    <text evidence="10">The sequence shown here is derived from an EMBL/GenBank/DDBJ whole genome shotgun (WGS) entry which is preliminary data.</text>
</comment>
<proteinExistence type="inferred from homology"/>
<dbReference type="SUPFAM" id="SSF51445">
    <property type="entry name" value="(Trans)glycosidases"/>
    <property type="match status" value="1"/>
</dbReference>
<dbReference type="InterPro" id="IPR036116">
    <property type="entry name" value="FN3_sf"/>
</dbReference>
<dbReference type="InterPro" id="IPR017853">
    <property type="entry name" value="GH"/>
</dbReference>
<dbReference type="EC" id="3.2.1.14" evidence="2"/>
<keyword evidence="5" id="KW-0624">Polysaccharide degradation</keyword>
<protein>
    <recommendedName>
        <fullName evidence="2">chitinase</fullName>
        <ecNumber evidence="2">3.2.1.14</ecNumber>
    </recommendedName>
</protein>
<evidence type="ECO:0000259" key="9">
    <source>
        <dbReference type="PROSITE" id="PS51910"/>
    </source>
</evidence>
<evidence type="ECO:0000256" key="5">
    <source>
        <dbReference type="ARBA" id="ARBA00023326"/>
    </source>
</evidence>
<dbReference type="AlphaFoldDB" id="A0A1T3NRD3"/>
<evidence type="ECO:0000259" key="8">
    <source>
        <dbReference type="PROSITE" id="PS50853"/>
    </source>
</evidence>
<dbReference type="PANTHER" id="PTHR45708">
    <property type="entry name" value="ENDOCHITINASE"/>
    <property type="match status" value="1"/>
</dbReference>
<dbReference type="SUPFAM" id="SSF49785">
    <property type="entry name" value="Galactose-binding domain-like"/>
    <property type="match status" value="1"/>
</dbReference>
<evidence type="ECO:0000256" key="4">
    <source>
        <dbReference type="ARBA" id="ARBA00023295"/>
    </source>
</evidence>
<comment type="similarity">
    <text evidence="1">Belongs to the glycosyl hydrolase 18 family. Chitinase class II subfamily.</text>
</comment>
<keyword evidence="3 6" id="KW-0378">Hydrolase</keyword>
<dbReference type="Gene3D" id="3.20.20.80">
    <property type="entry name" value="Glycosidases"/>
    <property type="match status" value="1"/>
</dbReference>
<evidence type="ECO:0000256" key="2">
    <source>
        <dbReference type="ARBA" id="ARBA00012729"/>
    </source>
</evidence>
<reference evidence="10 11" key="1">
    <citation type="submission" date="2017-03" db="EMBL/GenBank/DDBJ databases">
        <title>Draft genome sequence of Streptomyces scabrisporus NF3, endophyte isolated from Amphipterygium adstringens.</title>
        <authorList>
            <person name="Vazquez M."/>
            <person name="Ceapa C.D."/>
            <person name="Rodriguez Luna D."/>
            <person name="Sanchez Esquivel S."/>
        </authorList>
    </citation>
    <scope>NUCLEOTIDE SEQUENCE [LARGE SCALE GENOMIC DNA]</scope>
    <source>
        <strain evidence="10 11">NF3</strain>
    </source>
</reference>
<dbReference type="SMART" id="SM00060">
    <property type="entry name" value="FN3"/>
    <property type="match status" value="1"/>
</dbReference>
<dbReference type="InterPro" id="IPR003961">
    <property type="entry name" value="FN3_dom"/>
</dbReference>
<evidence type="ECO:0000313" key="11">
    <source>
        <dbReference type="Proteomes" id="UP000190037"/>
    </source>
</evidence>
<evidence type="ECO:0000256" key="7">
    <source>
        <dbReference type="SAM" id="MobiDB-lite"/>
    </source>
</evidence>
<feature type="region of interest" description="Disordered" evidence="7">
    <location>
        <begin position="1"/>
        <end position="22"/>
    </location>
</feature>
<keyword evidence="5" id="KW-0119">Carbohydrate metabolism</keyword>
<dbReference type="Proteomes" id="UP000190037">
    <property type="component" value="Unassembled WGS sequence"/>
</dbReference>
<dbReference type="STRING" id="159449.B4N89_34480"/>
<feature type="domain" description="Fibronectin type-III" evidence="8">
    <location>
        <begin position="195"/>
        <end position="276"/>
    </location>
</feature>
<evidence type="ECO:0000256" key="3">
    <source>
        <dbReference type="ARBA" id="ARBA00022801"/>
    </source>
</evidence>
<dbReference type="InterPro" id="IPR006311">
    <property type="entry name" value="TAT_signal"/>
</dbReference>
<dbReference type="CDD" id="cd02871">
    <property type="entry name" value="GH18_chitinase_D-like"/>
    <property type="match status" value="1"/>
</dbReference>
<dbReference type="Pfam" id="PF02018">
    <property type="entry name" value="CBM_4_9"/>
    <property type="match status" value="1"/>
</dbReference>
<evidence type="ECO:0000256" key="6">
    <source>
        <dbReference type="RuleBase" id="RU000489"/>
    </source>
</evidence>
<accession>A0A1T3NRD3</accession>
<dbReference type="Gene3D" id="2.60.120.260">
    <property type="entry name" value="Galactose-binding domain-like"/>
    <property type="match status" value="1"/>
</dbReference>
<dbReference type="SMART" id="SM00636">
    <property type="entry name" value="Glyco_18"/>
    <property type="match status" value="1"/>
</dbReference>
<dbReference type="SUPFAM" id="SSF49265">
    <property type="entry name" value="Fibronectin type III"/>
    <property type="match status" value="1"/>
</dbReference>
<dbReference type="InterPro" id="IPR001579">
    <property type="entry name" value="Glyco_hydro_18_chit_AS"/>
</dbReference>
<feature type="region of interest" description="Disordered" evidence="7">
    <location>
        <begin position="263"/>
        <end position="286"/>
    </location>
</feature>
<dbReference type="InterPro" id="IPR001223">
    <property type="entry name" value="Glyco_hydro18_cat"/>
</dbReference>
<dbReference type="InterPro" id="IPR013783">
    <property type="entry name" value="Ig-like_fold"/>
</dbReference>
<dbReference type="InterPro" id="IPR008979">
    <property type="entry name" value="Galactose-bd-like_sf"/>
</dbReference>
<dbReference type="PROSITE" id="PS50853">
    <property type="entry name" value="FN3"/>
    <property type="match status" value="1"/>
</dbReference>